<evidence type="ECO:0000256" key="1">
    <source>
        <dbReference type="ARBA" id="ARBA00001933"/>
    </source>
</evidence>
<sequence>MANGPALPVSLSAVEAAARRIDRRVLRTPLVRAPELPGLPEVPIYLKLENLQTTGSFKLRGALNKVLGLSDADAARGVVAASAGNHAQGVAWAARARGIPATIVMAQNASPLKVRRTRALGAEVILYGADYDEAHDRSVEIARDQHRAYVHPFDDPEVIAGQGTIGLEILDELPDVELIVAGVGGGGLLAGIASAVRGRGRPTRLLGVQPSGADTLRASLREQRVVVGPRPTTFADGLATR</sequence>
<evidence type="ECO:0000313" key="6">
    <source>
        <dbReference type="EMBL" id="EQD36851.1"/>
    </source>
</evidence>
<dbReference type="FunFam" id="3.40.50.1100:FF:000005">
    <property type="entry name" value="Threonine dehydratase catabolic"/>
    <property type="match status" value="1"/>
</dbReference>
<dbReference type="InterPro" id="IPR000634">
    <property type="entry name" value="Ser/Thr_deHydtase_PyrdxlP-BS"/>
</dbReference>
<dbReference type="EMBL" id="AUZZ01008662">
    <property type="protein sequence ID" value="EQD36851.1"/>
    <property type="molecule type" value="Genomic_DNA"/>
</dbReference>
<dbReference type="InterPro" id="IPR001926">
    <property type="entry name" value="TrpB-like_PALP"/>
</dbReference>
<dbReference type="AlphaFoldDB" id="T0YN27"/>
<dbReference type="GO" id="GO:0009097">
    <property type="term" value="P:isoleucine biosynthetic process"/>
    <property type="evidence" value="ECO:0007669"/>
    <property type="project" value="TreeGrafter"/>
</dbReference>
<dbReference type="InterPro" id="IPR036052">
    <property type="entry name" value="TrpB-like_PALP_sf"/>
</dbReference>
<dbReference type="GO" id="GO:0003941">
    <property type="term" value="F:L-serine ammonia-lyase activity"/>
    <property type="evidence" value="ECO:0007669"/>
    <property type="project" value="TreeGrafter"/>
</dbReference>
<feature type="domain" description="Tryptophan synthase beta chain-like PALP" evidence="5">
    <location>
        <begin position="24"/>
        <end position="240"/>
    </location>
</feature>
<feature type="non-terminal residue" evidence="6">
    <location>
        <position position="241"/>
    </location>
</feature>
<evidence type="ECO:0000256" key="3">
    <source>
        <dbReference type="ARBA" id="ARBA00022898"/>
    </source>
</evidence>
<dbReference type="PANTHER" id="PTHR48078:SF6">
    <property type="entry name" value="L-THREONINE DEHYDRATASE CATABOLIC TDCB"/>
    <property type="match status" value="1"/>
</dbReference>
<keyword evidence="3" id="KW-0663">Pyridoxal phosphate</keyword>
<reference evidence="6" key="1">
    <citation type="submission" date="2013-08" db="EMBL/GenBank/DDBJ databases">
        <authorList>
            <person name="Mendez C."/>
            <person name="Richter M."/>
            <person name="Ferrer M."/>
            <person name="Sanchez J."/>
        </authorList>
    </citation>
    <scope>NUCLEOTIDE SEQUENCE</scope>
</reference>
<keyword evidence="4" id="KW-0456">Lyase</keyword>
<protein>
    <submittedName>
        <fullName evidence="6">Threonine dehydratase catabolic</fullName>
    </submittedName>
</protein>
<evidence type="ECO:0000256" key="4">
    <source>
        <dbReference type="ARBA" id="ARBA00023239"/>
    </source>
</evidence>
<comment type="cofactor">
    <cofactor evidence="1">
        <name>pyridoxal 5'-phosphate</name>
        <dbReference type="ChEBI" id="CHEBI:597326"/>
    </cofactor>
</comment>
<dbReference type="GO" id="GO:0006565">
    <property type="term" value="P:L-serine catabolic process"/>
    <property type="evidence" value="ECO:0007669"/>
    <property type="project" value="TreeGrafter"/>
</dbReference>
<gene>
    <name evidence="6" type="ORF">B2A_12003</name>
</gene>
<comment type="caution">
    <text evidence="6">The sequence shown here is derived from an EMBL/GenBank/DDBJ whole genome shotgun (WGS) entry which is preliminary data.</text>
</comment>
<accession>T0YN27</accession>
<reference evidence="6" key="2">
    <citation type="journal article" date="2014" name="ISME J.">
        <title>Microbial stratification in low pH oxic and suboxic macroscopic growths along an acid mine drainage.</title>
        <authorList>
            <person name="Mendez-Garcia C."/>
            <person name="Mesa V."/>
            <person name="Sprenger R.R."/>
            <person name="Richter M."/>
            <person name="Diez M.S."/>
            <person name="Solano J."/>
            <person name="Bargiela R."/>
            <person name="Golyshina O.V."/>
            <person name="Manteca A."/>
            <person name="Ramos J.L."/>
            <person name="Gallego J.R."/>
            <person name="Llorente I."/>
            <person name="Martins Dos Santos V.A."/>
            <person name="Jensen O.N."/>
            <person name="Pelaez A.I."/>
            <person name="Sanchez J."/>
            <person name="Ferrer M."/>
        </authorList>
    </citation>
    <scope>NUCLEOTIDE SEQUENCE</scope>
</reference>
<evidence type="ECO:0000256" key="2">
    <source>
        <dbReference type="ARBA" id="ARBA00010869"/>
    </source>
</evidence>
<dbReference type="Gene3D" id="3.40.50.1100">
    <property type="match status" value="2"/>
</dbReference>
<dbReference type="GO" id="GO:0006567">
    <property type="term" value="P:L-threonine catabolic process"/>
    <property type="evidence" value="ECO:0007669"/>
    <property type="project" value="TreeGrafter"/>
</dbReference>
<proteinExistence type="inferred from homology"/>
<dbReference type="SUPFAM" id="SSF53686">
    <property type="entry name" value="Tryptophan synthase beta subunit-like PLP-dependent enzymes"/>
    <property type="match status" value="1"/>
</dbReference>
<evidence type="ECO:0000259" key="5">
    <source>
        <dbReference type="Pfam" id="PF00291"/>
    </source>
</evidence>
<comment type="similarity">
    <text evidence="2">Belongs to the serine/threonine dehydratase family.</text>
</comment>
<dbReference type="PANTHER" id="PTHR48078">
    <property type="entry name" value="THREONINE DEHYDRATASE, MITOCHONDRIAL-RELATED"/>
    <property type="match status" value="1"/>
</dbReference>
<name>T0YN27_9ZZZZ</name>
<dbReference type="Pfam" id="PF00291">
    <property type="entry name" value="PALP"/>
    <property type="match status" value="1"/>
</dbReference>
<dbReference type="InterPro" id="IPR050147">
    <property type="entry name" value="Ser/Thr_Dehydratase"/>
</dbReference>
<organism evidence="6">
    <name type="scientific">mine drainage metagenome</name>
    <dbReference type="NCBI Taxonomy" id="410659"/>
    <lineage>
        <taxon>unclassified sequences</taxon>
        <taxon>metagenomes</taxon>
        <taxon>ecological metagenomes</taxon>
    </lineage>
</organism>
<dbReference type="PROSITE" id="PS00165">
    <property type="entry name" value="DEHYDRATASE_SER_THR"/>
    <property type="match status" value="1"/>
</dbReference>
<dbReference type="GO" id="GO:0004794">
    <property type="term" value="F:threonine deaminase activity"/>
    <property type="evidence" value="ECO:0007669"/>
    <property type="project" value="TreeGrafter"/>
</dbReference>
<dbReference type="GO" id="GO:0030170">
    <property type="term" value="F:pyridoxal phosphate binding"/>
    <property type="evidence" value="ECO:0007669"/>
    <property type="project" value="InterPro"/>
</dbReference>